<dbReference type="PROSITE" id="PS51257">
    <property type="entry name" value="PROKAR_LIPOPROTEIN"/>
    <property type="match status" value="1"/>
</dbReference>
<dbReference type="GO" id="GO:0022857">
    <property type="term" value="F:transmembrane transporter activity"/>
    <property type="evidence" value="ECO:0007669"/>
    <property type="project" value="InterPro"/>
</dbReference>
<comment type="subcellular location">
    <subcellularLocation>
        <location evidence="1">Membrane</location>
        <topology evidence="1">Multi-pass membrane protein</topology>
    </subcellularLocation>
</comment>
<dbReference type="InterPro" id="IPR011701">
    <property type="entry name" value="MFS"/>
</dbReference>
<dbReference type="Gene3D" id="1.20.1250.20">
    <property type="entry name" value="MFS general substrate transporter like domains"/>
    <property type="match status" value="2"/>
</dbReference>
<evidence type="ECO:0000256" key="2">
    <source>
        <dbReference type="ARBA" id="ARBA00022692"/>
    </source>
</evidence>
<keyword evidence="3 5" id="KW-1133">Transmembrane helix</keyword>
<feature type="transmembrane region" description="Helical" evidence="5">
    <location>
        <begin position="331"/>
        <end position="349"/>
    </location>
</feature>
<proteinExistence type="predicted"/>
<dbReference type="RefSeq" id="XP_006689774.1">
    <property type="nucleotide sequence ID" value="XM_006689711.1"/>
</dbReference>
<dbReference type="OrthoDB" id="410267at2759"/>
<evidence type="ECO:0000256" key="3">
    <source>
        <dbReference type="ARBA" id="ARBA00022989"/>
    </source>
</evidence>
<keyword evidence="2 5" id="KW-0812">Transmembrane</keyword>
<name>G3BEJ7_CANTC</name>
<protein>
    <submittedName>
        <fullName evidence="6">Permease</fullName>
    </submittedName>
</protein>
<dbReference type="Proteomes" id="UP000000707">
    <property type="component" value="Unassembled WGS sequence"/>
</dbReference>
<accession>G3BEJ7</accession>
<feature type="transmembrane region" description="Helical" evidence="5">
    <location>
        <begin position="149"/>
        <end position="169"/>
    </location>
</feature>
<keyword evidence="7" id="KW-1185">Reference proteome</keyword>
<sequence>MRAVHDVLVAVNKRLPATNHWLIFICSVPVALACGTLFAYSVYSTQLAEQCHLTTSQSSSLNISTVIGSAVGGLLGGILTDTYGTQIPMLISCVCVFSGYKWLYELYLAGAHSSVSSLVTAMFLIGIGSTAGYFSAIKAVAIEFPNFKGTAQSITIASFAISALLHSYLSSRVFDGDVASFLNYLHISTGLMIFIGFLFVRVEGHYKSKSESEDEVSLMQTPDLIPSESADEVAAKVDLKHQDLKHSLLHPIFWFHFVVFSIVQGLGQMYIFEVGFVVKAVYNYYDDDSIDLHHLQAIQVSLIAVFSFLGRLSSGPQSDYLVHKLHCQRHWNLVMGLCIMLVGHLLNTLKLDHFAASLSGANVFLSVVSSIIGYAYGFSFTCYPVIISDIFNMENYSFIWGLMYSSTAFGLTLMSSMFGHIYDAHSKYNDAGEYVCTEGSGCYAETFSITCGLGAAVIFLILAYIRYSSRS</sequence>
<feature type="transmembrane region" description="Helical" evidence="5">
    <location>
        <begin position="87"/>
        <end position="103"/>
    </location>
</feature>
<dbReference type="eggNOG" id="ENOG502RWDV">
    <property type="taxonomic scope" value="Eukaryota"/>
</dbReference>
<gene>
    <name evidence="6" type="ORF">CANTEDRAFT_116640</name>
</gene>
<evidence type="ECO:0000256" key="4">
    <source>
        <dbReference type="ARBA" id="ARBA00023136"/>
    </source>
</evidence>
<organism evidence="7">
    <name type="scientific">Candida tenuis (strain ATCC 10573 / BCRC 21748 / CBS 615 / JCM 9827 / NBRC 10315 / NRRL Y-1498 / VKM Y-70)</name>
    <name type="common">Yeast</name>
    <name type="synonym">Yamadazyma tenuis</name>
    <dbReference type="NCBI Taxonomy" id="590646"/>
    <lineage>
        <taxon>Eukaryota</taxon>
        <taxon>Fungi</taxon>
        <taxon>Dikarya</taxon>
        <taxon>Ascomycota</taxon>
        <taxon>Saccharomycotina</taxon>
        <taxon>Pichiomycetes</taxon>
        <taxon>Debaryomycetaceae</taxon>
        <taxon>Yamadazyma</taxon>
    </lineage>
</organism>
<dbReference type="KEGG" id="cten:18248381"/>
<dbReference type="Pfam" id="PF07690">
    <property type="entry name" value="MFS_1"/>
    <property type="match status" value="1"/>
</dbReference>
<feature type="transmembrane region" description="Helical" evidence="5">
    <location>
        <begin position="398"/>
        <end position="422"/>
    </location>
</feature>
<dbReference type="InterPro" id="IPR036259">
    <property type="entry name" value="MFS_trans_sf"/>
</dbReference>
<feature type="transmembrane region" description="Helical" evidence="5">
    <location>
        <begin position="361"/>
        <end position="386"/>
    </location>
</feature>
<dbReference type="GO" id="GO:0000329">
    <property type="term" value="C:fungal-type vacuole membrane"/>
    <property type="evidence" value="ECO:0007669"/>
    <property type="project" value="TreeGrafter"/>
</dbReference>
<feature type="transmembrane region" description="Helical" evidence="5">
    <location>
        <begin position="63"/>
        <end position="80"/>
    </location>
</feature>
<dbReference type="PANTHER" id="PTHR21576">
    <property type="entry name" value="UNCHARACTERIZED NODULIN-LIKE PROTEIN"/>
    <property type="match status" value="1"/>
</dbReference>
<feature type="transmembrane region" description="Helical" evidence="5">
    <location>
        <begin position="115"/>
        <end position="137"/>
    </location>
</feature>
<evidence type="ECO:0000256" key="1">
    <source>
        <dbReference type="ARBA" id="ARBA00004141"/>
    </source>
</evidence>
<feature type="transmembrane region" description="Helical" evidence="5">
    <location>
        <begin position="292"/>
        <end position="310"/>
    </location>
</feature>
<keyword evidence="4 5" id="KW-0472">Membrane</keyword>
<reference evidence="6 7" key="1">
    <citation type="journal article" date="2011" name="Proc. Natl. Acad. Sci. U.S.A.">
        <title>Comparative genomics of xylose-fermenting fungi for enhanced biofuel production.</title>
        <authorList>
            <person name="Wohlbach D.J."/>
            <person name="Kuo A."/>
            <person name="Sato T.K."/>
            <person name="Potts K.M."/>
            <person name="Salamov A.A."/>
            <person name="LaButti K.M."/>
            <person name="Sun H."/>
            <person name="Clum A."/>
            <person name="Pangilinan J.L."/>
            <person name="Lindquist E.A."/>
            <person name="Lucas S."/>
            <person name="Lapidus A."/>
            <person name="Jin M."/>
            <person name="Gunawan C."/>
            <person name="Balan V."/>
            <person name="Dale B.E."/>
            <person name="Jeffries T.W."/>
            <person name="Zinkel R."/>
            <person name="Barry K.W."/>
            <person name="Grigoriev I.V."/>
            <person name="Gasch A.P."/>
        </authorList>
    </citation>
    <scope>NUCLEOTIDE SEQUENCE [LARGE SCALE GENOMIC DNA]</scope>
    <source>
        <strain evidence="7">ATCC 10573 / BCRC 21748 / CBS 615 / JCM 9827 / NBRC 10315 / NRRL Y-1498 / VKM Y-70</strain>
    </source>
</reference>
<dbReference type="SUPFAM" id="SSF103473">
    <property type="entry name" value="MFS general substrate transporter"/>
    <property type="match status" value="1"/>
</dbReference>
<evidence type="ECO:0000256" key="5">
    <source>
        <dbReference type="SAM" id="Phobius"/>
    </source>
</evidence>
<dbReference type="HOGENOM" id="CLU_012596_0_1_1"/>
<feature type="transmembrane region" description="Helical" evidence="5">
    <location>
        <begin position="21"/>
        <end position="43"/>
    </location>
</feature>
<dbReference type="GeneID" id="18248381"/>
<evidence type="ECO:0000313" key="7">
    <source>
        <dbReference type="Proteomes" id="UP000000707"/>
    </source>
</evidence>
<dbReference type="PANTHER" id="PTHR21576:SF166">
    <property type="entry name" value="ADR278WP"/>
    <property type="match status" value="1"/>
</dbReference>
<dbReference type="AlphaFoldDB" id="G3BEJ7"/>
<feature type="transmembrane region" description="Helical" evidence="5">
    <location>
        <begin position="252"/>
        <end position="272"/>
    </location>
</feature>
<dbReference type="EMBL" id="GL996528">
    <property type="protein sequence ID" value="EGV60560.1"/>
    <property type="molecule type" value="Genomic_DNA"/>
</dbReference>
<feature type="transmembrane region" description="Helical" evidence="5">
    <location>
        <begin position="447"/>
        <end position="465"/>
    </location>
</feature>
<feature type="transmembrane region" description="Helical" evidence="5">
    <location>
        <begin position="181"/>
        <end position="200"/>
    </location>
</feature>
<evidence type="ECO:0000313" key="6">
    <source>
        <dbReference type="EMBL" id="EGV60560.1"/>
    </source>
</evidence>